<dbReference type="Proteomes" id="UP001140502">
    <property type="component" value="Unassembled WGS sequence"/>
</dbReference>
<comment type="caution">
    <text evidence="2">The sequence shown here is derived from an EMBL/GenBank/DDBJ whole genome shotgun (WGS) entry which is preliminary data.</text>
</comment>
<evidence type="ECO:0000313" key="3">
    <source>
        <dbReference type="Proteomes" id="UP001140502"/>
    </source>
</evidence>
<feature type="compositionally biased region" description="Acidic residues" evidence="1">
    <location>
        <begin position="339"/>
        <end position="358"/>
    </location>
</feature>
<dbReference type="EMBL" id="JAPEUR010000044">
    <property type="protein sequence ID" value="KAJ4326153.1"/>
    <property type="molecule type" value="Genomic_DNA"/>
</dbReference>
<keyword evidence="3" id="KW-1185">Reference proteome</keyword>
<reference evidence="2" key="1">
    <citation type="submission" date="2022-10" db="EMBL/GenBank/DDBJ databases">
        <title>Tapping the CABI collections for fungal endophytes: first genome assemblies for Collariella, Neodidymelliopsis, Ascochyta clinopodiicola, Didymella pomorum, Didymosphaeria variabile, Neocosmospora piperis and Neocucurbitaria cava.</title>
        <authorList>
            <person name="Hill R."/>
        </authorList>
    </citation>
    <scope>NUCLEOTIDE SEQUENCE</scope>
    <source>
        <strain evidence="2">IMI 366586</strain>
    </source>
</reference>
<feature type="region of interest" description="Disordered" evidence="1">
    <location>
        <begin position="321"/>
        <end position="381"/>
    </location>
</feature>
<name>A0A9W9BSM9_9HYPO</name>
<feature type="compositionally biased region" description="Acidic residues" evidence="1">
    <location>
        <begin position="109"/>
        <end position="148"/>
    </location>
</feature>
<proteinExistence type="predicted"/>
<accession>A0A9W9BSM9</accession>
<feature type="compositionally biased region" description="Acidic residues" evidence="1">
    <location>
        <begin position="158"/>
        <end position="186"/>
    </location>
</feature>
<feature type="compositionally biased region" description="Acidic residues" evidence="1">
    <location>
        <begin position="199"/>
        <end position="209"/>
    </location>
</feature>
<gene>
    <name evidence="2" type="ORF">N0V84_003203</name>
</gene>
<organism evidence="2 3">
    <name type="scientific">Fusarium piperis</name>
    <dbReference type="NCBI Taxonomy" id="1435070"/>
    <lineage>
        <taxon>Eukaryota</taxon>
        <taxon>Fungi</taxon>
        <taxon>Dikarya</taxon>
        <taxon>Ascomycota</taxon>
        <taxon>Pezizomycotina</taxon>
        <taxon>Sordariomycetes</taxon>
        <taxon>Hypocreomycetidae</taxon>
        <taxon>Hypocreales</taxon>
        <taxon>Nectriaceae</taxon>
        <taxon>Fusarium</taxon>
        <taxon>Fusarium solani species complex</taxon>
    </lineage>
</organism>
<feature type="compositionally biased region" description="Basic and acidic residues" evidence="1">
    <location>
        <begin position="13"/>
        <end position="23"/>
    </location>
</feature>
<evidence type="ECO:0000313" key="2">
    <source>
        <dbReference type="EMBL" id="KAJ4326153.1"/>
    </source>
</evidence>
<feature type="compositionally biased region" description="Acidic residues" evidence="1">
    <location>
        <begin position="79"/>
        <end position="102"/>
    </location>
</feature>
<sequence>MPGRNASPEDGEVDHIDHSINDEDRMDVDDDERVREESSLFLPNSATPPASPREIVDLTTNDDEPPRERSETSLFVRDEPEEASPIDDGSDDDDDGSNDDGDGSNNIDSDADNETDNDTDNEDNEVDMDIDNENNNDNEMDIDIDNNDIDNGSNDNNENNDNDDDDNDDDDDDTDDNADDDDEDNDGGVPSSQKNPDATVEEALEEEGITEPNWSEGCLTTCKPHCDAVVSVCLRYRKRFLLKWTELRETKVRYRLRSRAYKAQIRELQSRLRGQQRRPHRKSWHNVVRGWFCADRVTLGIQDWGGVYKLACKEENMSWSFSARNPPKTHPGLKLRAPDDEEEEEEIMTIPDDDEEESSTSGSDRRSSSDQPPPPGGLPRSVLERLPIKVQIKIFSHLFVFEGELVHAISRLDPYYEPSGPPVNYKGRVSLLNRFHVGEESVSLTFGTIKPQELLAPLLVSKHFNYLGASIFYGCNTFAFSSIGELQHLQHIEILYMGSQALVYKRDDKNRYTSRRAHVLAWLSEARRLKSIAVHLPESSKSYMRRRHEPPHIIEYMAEKTARQPNYRRFRSLRALPGLDYLHVLRGLNGITFWDYEKWLALRRKLPVRDWTFVSDLNKVVRRDKAPGDMRFCRLRRLAPFVIGYRPHDDIITEMEAFVNQYSSGSGGQVVDLTMDDDDDE</sequence>
<dbReference type="AlphaFoldDB" id="A0A9W9BSM9"/>
<evidence type="ECO:0000256" key="1">
    <source>
        <dbReference type="SAM" id="MobiDB-lite"/>
    </source>
</evidence>
<dbReference type="OrthoDB" id="3439669at2759"/>
<protein>
    <submittedName>
        <fullName evidence="2">Uncharacterized protein</fullName>
    </submittedName>
</protein>
<feature type="region of interest" description="Disordered" evidence="1">
    <location>
        <begin position="1"/>
        <end position="214"/>
    </location>
</feature>